<feature type="compositionally biased region" description="Basic and acidic residues" evidence="1">
    <location>
        <begin position="102"/>
        <end position="114"/>
    </location>
</feature>
<reference evidence="2 3" key="1">
    <citation type="submission" date="2016-12" db="EMBL/GenBank/DDBJ databases">
        <title>The genomes of Aspergillus section Nigri reveals drivers in fungal speciation.</title>
        <authorList>
            <consortium name="DOE Joint Genome Institute"/>
            <person name="Vesth T.C."/>
            <person name="Nybo J."/>
            <person name="Theobald S."/>
            <person name="Brandl J."/>
            <person name="Frisvad J.C."/>
            <person name="Nielsen K.F."/>
            <person name="Lyhne E.K."/>
            <person name="Kogle M.E."/>
            <person name="Kuo A."/>
            <person name="Riley R."/>
            <person name="Clum A."/>
            <person name="Nolan M."/>
            <person name="Lipzen A."/>
            <person name="Salamov A."/>
            <person name="Henrissat B."/>
            <person name="Wiebenga A."/>
            <person name="De Vries R.P."/>
            <person name="Grigoriev I.V."/>
            <person name="Mortensen U.H."/>
            <person name="Andersen M.R."/>
            <person name="Baker S.E."/>
        </authorList>
    </citation>
    <scope>NUCLEOTIDE SEQUENCE [LARGE SCALE GENOMIC DNA]</scope>
    <source>
        <strain evidence="2 3">JOP 1030-1</strain>
    </source>
</reference>
<organism evidence="2 3">
    <name type="scientific">Aspergillus saccharolyticus JOP 1030-1</name>
    <dbReference type="NCBI Taxonomy" id="1450539"/>
    <lineage>
        <taxon>Eukaryota</taxon>
        <taxon>Fungi</taxon>
        <taxon>Dikarya</taxon>
        <taxon>Ascomycota</taxon>
        <taxon>Pezizomycotina</taxon>
        <taxon>Eurotiomycetes</taxon>
        <taxon>Eurotiomycetidae</taxon>
        <taxon>Eurotiales</taxon>
        <taxon>Aspergillaceae</taxon>
        <taxon>Aspergillus</taxon>
        <taxon>Aspergillus subgen. Circumdati</taxon>
    </lineage>
</organism>
<evidence type="ECO:0000256" key="1">
    <source>
        <dbReference type="SAM" id="MobiDB-lite"/>
    </source>
</evidence>
<keyword evidence="3" id="KW-1185">Reference proteome</keyword>
<evidence type="ECO:0000313" key="3">
    <source>
        <dbReference type="Proteomes" id="UP000248349"/>
    </source>
</evidence>
<dbReference type="EMBL" id="KZ821234">
    <property type="protein sequence ID" value="PYH44818.1"/>
    <property type="molecule type" value="Genomic_DNA"/>
</dbReference>
<proteinExistence type="predicted"/>
<dbReference type="RefSeq" id="XP_025430800.1">
    <property type="nucleotide sequence ID" value="XM_025579947.1"/>
</dbReference>
<evidence type="ECO:0000313" key="2">
    <source>
        <dbReference type="EMBL" id="PYH44818.1"/>
    </source>
</evidence>
<name>A0A318ZXE6_9EURO</name>
<dbReference type="AlphaFoldDB" id="A0A318ZXE6"/>
<gene>
    <name evidence="2" type="ORF">BP01DRAFT_57101</name>
</gene>
<sequence>MNEWMEGGRMEGKSIAAVAVVAVAAAATVALGCGPPPRIRLVHTHSTKTCRRCGNLGGTIQSMLRSLLKNPGNRTVGKYKISHMRLARSRRLGMLAGTQADRQTDRQAKGRQGRDVGMQPGDHVAIPGCKLLDFSLSLSVPSSH</sequence>
<accession>A0A318ZXE6</accession>
<protein>
    <submittedName>
        <fullName evidence="2">Uncharacterized protein</fullName>
    </submittedName>
</protein>
<dbReference type="Proteomes" id="UP000248349">
    <property type="component" value="Unassembled WGS sequence"/>
</dbReference>
<dbReference type="GeneID" id="37081176"/>
<feature type="region of interest" description="Disordered" evidence="1">
    <location>
        <begin position="97"/>
        <end position="120"/>
    </location>
</feature>